<dbReference type="PATRIC" id="fig|48936.3.peg.559"/>
<dbReference type="STRING" id="48936.NJ75_00552"/>
<dbReference type="InterPro" id="IPR006342">
    <property type="entry name" value="FkbM_mtfrase"/>
</dbReference>
<comment type="caution">
    <text evidence="2">The sequence shown here is derived from an EMBL/GenBank/DDBJ whole genome shotgun (WGS) entry which is preliminary data.</text>
</comment>
<dbReference type="NCBIfam" id="TIGR01444">
    <property type="entry name" value="fkbM_fam"/>
    <property type="match status" value="1"/>
</dbReference>
<feature type="domain" description="Methyltransferase FkbM" evidence="1">
    <location>
        <begin position="75"/>
        <end position="224"/>
    </location>
</feature>
<dbReference type="AlphaFoldDB" id="A0A0B9AEM9"/>
<evidence type="ECO:0000313" key="3">
    <source>
        <dbReference type="Proteomes" id="UP000031338"/>
    </source>
</evidence>
<dbReference type="Proteomes" id="UP000031338">
    <property type="component" value="Unassembled WGS sequence"/>
</dbReference>
<proteinExistence type="predicted"/>
<evidence type="ECO:0000313" key="2">
    <source>
        <dbReference type="EMBL" id="KHS49117.1"/>
    </source>
</evidence>
<evidence type="ECO:0000259" key="1">
    <source>
        <dbReference type="Pfam" id="PF05050"/>
    </source>
</evidence>
<accession>A0A0B9AEM9</accession>
<dbReference type="GO" id="GO:0032259">
    <property type="term" value="P:methylation"/>
    <property type="evidence" value="ECO:0007669"/>
    <property type="project" value="UniProtKB-KW"/>
</dbReference>
<dbReference type="SUPFAM" id="SSF53335">
    <property type="entry name" value="S-adenosyl-L-methionine-dependent methyltransferases"/>
    <property type="match status" value="1"/>
</dbReference>
<keyword evidence="2" id="KW-0808">Transferase</keyword>
<keyword evidence="3" id="KW-1185">Reference proteome</keyword>
<dbReference type="PANTHER" id="PTHR34203:SF15">
    <property type="entry name" value="SLL1173 PROTEIN"/>
    <property type="match status" value="1"/>
</dbReference>
<sequence length="271" mass="30503">MEGAAPGPVLEWGYRPESWPLRELRRQLRDLQTHFPAVRRAKFSAYNLATRHLGLFVDPEIRLLRKLAPLDLAIDIGGNWGQSVVALQRYARPRKIITIEPIPSLAEELRQRFSGDSDVDVREIALGAATGEQHIHVPRYRNFVYDGIASLDREAAVQWLDERRMARFTPDRLVIDSYKVRIEKLDALELAPDIIKIDVQGFESQVIGGGIKTIASHQPVILIERPDASAVAVLGKLGLSPYGWNGKRLVPGDLTRKNAIFLSSRHRALLD</sequence>
<reference evidence="2 3" key="1">
    <citation type="submission" date="2014-10" db="EMBL/GenBank/DDBJ databases">
        <title>Draft genome sequence of Novosphingobium subterraneum DSM 12447.</title>
        <authorList>
            <person name="Gan H.M."/>
            <person name="Gan H.Y."/>
            <person name="Savka M.A."/>
        </authorList>
    </citation>
    <scope>NUCLEOTIDE SEQUENCE [LARGE SCALE GENOMIC DNA]</scope>
    <source>
        <strain evidence="2 3">DSM 12447</strain>
    </source>
</reference>
<keyword evidence="2" id="KW-0489">Methyltransferase</keyword>
<dbReference type="EMBL" id="JRVC01000002">
    <property type="protein sequence ID" value="KHS49117.1"/>
    <property type="molecule type" value="Genomic_DNA"/>
</dbReference>
<protein>
    <submittedName>
        <fullName evidence="2">Methyltransferase FkbM</fullName>
    </submittedName>
</protein>
<organism evidence="2 3">
    <name type="scientific">Novosphingobium subterraneum</name>
    <dbReference type="NCBI Taxonomy" id="48936"/>
    <lineage>
        <taxon>Bacteria</taxon>
        <taxon>Pseudomonadati</taxon>
        <taxon>Pseudomonadota</taxon>
        <taxon>Alphaproteobacteria</taxon>
        <taxon>Sphingomonadales</taxon>
        <taxon>Sphingomonadaceae</taxon>
        <taxon>Novosphingobium</taxon>
    </lineage>
</organism>
<dbReference type="PANTHER" id="PTHR34203">
    <property type="entry name" value="METHYLTRANSFERASE, FKBM FAMILY PROTEIN"/>
    <property type="match status" value="1"/>
</dbReference>
<dbReference type="Pfam" id="PF05050">
    <property type="entry name" value="Methyltransf_21"/>
    <property type="match status" value="1"/>
</dbReference>
<name>A0A0B9AEM9_9SPHN</name>
<dbReference type="GO" id="GO:0008168">
    <property type="term" value="F:methyltransferase activity"/>
    <property type="evidence" value="ECO:0007669"/>
    <property type="project" value="UniProtKB-KW"/>
</dbReference>
<gene>
    <name evidence="2" type="ORF">NJ75_00552</name>
</gene>
<dbReference type="InterPro" id="IPR029063">
    <property type="entry name" value="SAM-dependent_MTases_sf"/>
</dbReference>
<dbReference type="Gene3D" id="3.40.50.150">
    <property type="entry name" value="Vaccinia Virus protein VP39"/>
    <property type="match status" value="1"/>
</dbReference>
<dbReference type="InterPro" id="IPR052514">
    <property type="entry name" value="SAM-dependent_MTase"/>
</dbReference>